<reference evidence="7 8" key="1">
    <citation type="submission" date="2020-09" db="EMBL/GenBank/DDBJ databases">
        <title>Flavimobilis rhizosphaerae sp. nov., isolated from rhizosphere soil of Spartina alterniflora.</title>
        <authorList>
            <person name="Hanqin C."/>
        </authorList>
    </citation>
    <scope>NUCLEOTIDE SEQUENCE [LARGE SCALE GENOMIC DNA]</scope>
    <source>
        <strain evidence="7 8">GY 10621</strain>
    </source>
</reference>
<accession>A0ABR9DPM0</accession>
<name>A0ABR9DPM0_9MICO</name>
<evidence type="ECO:0000256" key="2">
    <source>
        <dbReference type="ARBA" id="ARBA00023015"/>
    </source>
</evidence>
<evidence type="ECO:0000256" key="4">
    <source>
        <dbReference type="ARBA" id="ARBA00023163"/>
    </source>
</evidence>
<dbReference type="SUPFAM" id="SSF53850">
    <property type="entry name" value="Periplasmic binding protein-like II"/>
    <property type="match status" value="1"/>
</dbReference>
<dbReference type="PANTHER" id="PTHR30346">
    <property type="entry name" value="TRANSCRIPTIONAL DUAL REGULATOR HCAR-RELATED"/>
    <property type="match status" value="1"/>
</dbReference>
<evidence type="ECO:0000313" key="8">
    <source>
        <dbReference type="Proteomes" id="UP000642107"/>
    </source>
</evidence>
<evidence type="ECO:0000256" key="1">
    <source>
        <dbReference type="ARBA" id="ARBA00009437"/>
    </source>
</evidence>
<keyword evidence="3" id="KW-0238">DNA-binding</keyword>
<evidence type="ECO:0000259" key="6">
    <source>
        <dbReference type="Pfam" id="PF03466"/>
    </source>
</evidence>
<organism evidence="7 8">
    <name type="scientific">Flavimobilis rhizosphaerae</name>
    <dbReference type="NCBI Taxonomy" id="2775421"/>
    <lineage>
        <taxon>Bacteria</taxon>
        <taxon>Bacillati</taxon>
        <taxon>Actinomycetota</taxon>
        <taxon>Actinomycetes</taxon>
        <taxon>Micrococcales</taxon>
        <taxon>Jonesiaceae</taxon>
        <taxon>Flavimobilis</taxon>
    </lineage>
</organism>
<dbReference type="Proteomes" id="UP000642107">
    <property type="component" value="Unassembled WGS sequence"/>
</dbReference>
<feature type="region of interest" description="Disordered" evidence="5">
    <location>
        <begin position="221"/>
        <end position="296"/>
    </location>
</feature>
<feature type="compositionally biased region" description="Low complexity" evidence="5">
    <location>
        <begin position="224"/>
        <end position="237"/>
    </location>
</feature>
<protein>
    <submittedName>
        <fullName evidence="7">LysR family transcriptional regulator</fullName>
    </submittedName>
</protein>
<evidence type="ECO:0000256" key="3">
    <source>
        <dbReference type="ARBA" id="ARBA00023125"/>
    </source>
</evidence>
<evidence type="ECO:0000313" key="7">
    <source>
        <dbReference type="EMBL" id="MBD9698277.1"/>
    </source>
</evidence>
<evidence type="ECO:0000256" key="5">
    <source>
        <dbReference type="SAM" id="MobiDB-lite"/>
    </source>
</evidence>
<dbReference type="Pfam" id="PF03466">
    <property type="entry name" value="LysR_substrate"/>
    <property type="match status" value="1"/>
</dbReference>
<proteinExistence type="inferred from homology"/>
<sequence length="296" mass="31404">MQTTDPQHDGVAAFRLGFVPGVNPAKWVRTWRARLTVPLELVPLTTDDAGAAVRAGDVEAALVRRPVATHDGHERFLHAIPLYDEVPVVVVSKEHLLSLADDVTLDDLADETVWHPLDDRFDWNALASGDEPSAVTGTPPGVPGYVRPGHAKEAVEIVASGVGVVILPMSLARLHHRRDVVAVPLTDGPTSGVSLAWPAHDGDPLCEELVGIVRGRSVNSSRGAAAQDQAAQDQAAQGSSGRDGGRTTGATALTRTGEARRKKSAAARAQADRTAAQQRKRSDQSRARGKGKKRGK</sequence>
<comment type="similarity">
    <text evidence="1">Belongs to the LysR transcriptional regulatory family.</text>
</comment>
<dbReference type="InterPro" id="IPR005119">
    <property type="entry name" value="LysR_subst-bd"/>
</dbReference>
<dbReference type="Gene3D" id="3.40.190.10">
    <property type="entry name" value="Periplasmic binding protein-like II"/>
    <property type="match status" value="2"/>
</dbReference>
<comment type="caution">
    <text evidence="7">The sequence shown here is derived from an EMBL/GenBank/DDBJ whole genome shotgun (WGS) entry which is preliminary data.</text>
</comment>
<keyword evidence="2" id="KW-0805">Transcription regulation</keyword>
<feature type="domain" description="LysR substrate-binding" evidence="6">
    <location>
        <begin position="37"/>
        <end position="214"/>
    </location>
</feature>
<feature type="compositionally biased region" description="Low complexity" evidence="5">
    <location>
        <begin position="266"/>
        <end position="277"/>
    </location>
</feature>
<feature type="compositionally biased region" description="Basic residues" evidence="5">
    <location>
        <begin position="287"/>
        <end position="296"/>
    </location>
</feature>
<keyword evidence="4" id="KW-0804">Transcription</keyword>
<gene>
    <name evidence="7" type="ORF">IGS67_02055</name>
</gene>
<dbReference type="PANTHER" id="PTHR30346:SF0">
    <property type="entry name" value="HCA OPERON TRANSCRIPTIONAL ACTIVATOR HCAR"/>
    <property type="match status" value="1"/>
</dbReference>
<dbReference type="EMBL" id="JACZDF010000001">
    <property type="protein sequence ID" value="MBD9698277.1"/>
    <property type="molecule type" value="Genomic_DNA"/>
</dbReference>
<keyword evidence="8" id="KW-1185">Reference proteome</keyword>